<name>A0A438C4N9_VITVI</name>
<protein>
    <recommendedName>
        <fullName evidence="4">Retrotransposon gag domain-containing protein</fullName>
    </recommendedName>
</protein>
<feature type="compositionally biased region" description="Polar residues" evidence="1">
    <location>
        <begin position="118"/>
        <end position="138"/>
    </location>
</feature>
<dbReference type="EMBL" id="QGNW01002543">
    <property type="protein sequence ID" value="RVW18227.1"/>
    <property type="molecule type" value="Genomic_DNA"/>
</dbReference>
<gene>
    <name evidence="2" type="ORF">CK203_111998</name>
</gene>
<evidence type="ECO:0000256" key="1">
    <source>
        <dbReference type="SAM" id="MobiDB-lite"/>
    </source>
</evidence>
<accession>A0A438C4N9</accession>
<evidence type="ECO:0000313" key="3">
    <source>
        <dbReference type="Proteomes" id="UP000288805"/>
    </source>
</evidence>
<reference evidence="2 3" key="1">
    <citation type="journal article" date="2018" name="PLoS Genet.">
        <title>Population sequencing reveals clonal diversity and ancestral inbreeding in the grapevine cultivar Chardonnay.</title>
        <authorList>
            <person name="Roach M.J."/>
            <person name="Johnson D.L."/>
            <person name="Bohlmann J."/>
            <person name="van Vuuren H.J."/>
            <person name="Jones S.J."/>
            <person name="Pretorius I.S."/>
            <person name="Schmidt S.A."/>
            <person name="Borneman A.R."/>
        </authorList>
    </citation>
    <scope>NUCLEOTIDE SEQUENCE [LARGE SCALE GENOMIC DNA]</scope>
    <source>
        <strain evidence="3">cv. Chardonnay</strain>
        <tissue evidence="2">Leaf</tissue>
    </source>
</reference>
<dbReference type="AlphaFoldDB" id="A0A438C4N9"/>
<feature type="region of interest" description="Disordered" evidence="1">
    <location>
        <begin position="107"/>
        <end position="138"/>
    </location>
</feature>
<comment type="caution">
    <text evidence="2">The sequence shown here is derived from an EMBL/GenBank/DDBJ whole genome shotgun (WGS) entry which is preliminary data.</text>
</comment>
<organism evidence="2 3">
    <name type="scientific">Vitis vinifera</name>
    <name type="common">Grape</name>
    <dbReference type="NCBI Taxonomy" id="29760"/>
    <lineage>
        <taxon>Eukaryota</taxon>
        <taxon>Viridiplantae</taxon>
        <taxon>Streptophyta</taxon>
        <taxon>Embryophyta</taxon>
        <taxon>Tracheophyta</taxon>
        <taxon>Spermatophyta</taxon>
        <taxon>Magnoliopsida</taxon>
        <taxon>eudicotyledons</taxon>
        <taxon>Gunneridae</taxon>
        <taxon>Pentapetalae</taxon>
        <taxon>rosids</taxon>
        <taxon>Vitales</taxon>
        <taxon>Vitaceae</taxon>
        <taxon>Viteae</taxon>
        <taxon>Vitis</taxon>
    </lineage>
</organism>
<evidence type="ECO:0000313" key="2">
    <source>
        <dbReference type="EMBL" id="RVW18227.1"/>
    </source>
</evidence>
<sequence length="175" mass="20314">MLETLRASLGPFSHNIYARMTLSTIKENESLKDFMKRFGQAVLQVESYNMDVILQIFKRNIPSTPFFESLAKKPPATMDDLFRRADKYYMLKDDVRAASQQVLVTNRPTKNNEARSSKPLNQLRQASKRWVSQQHGRNPSRQIRLSEIGIEGAYIIRIMVIPPSNARVSITWWRN</sequence>
<dbReference type="Proteomes" id="UP000288805">
    <property type="component" value="Unassembled WGS sequence"/>
</dbReference>
<evidence type="ECO:0008006" key="4">
    <source>
        <dbReference type="Google" id="ProtNLM"/>
    </source>
</evidence>
<proteinExistence type="predicted"/>